<accession>A0A6C0E984</accession>
<proteinExistence type="predicted"/>
<organism evidence="1">
    <name type="scientific">viral metagenome</name>
    <dbReference type="NCBI Taxonomy" id="1070528"/>
    <lineage>
        <taxon>unclassified sequences</taxon>
        <taxon>metagenomes</taxon>
        <taxon>organismal metagenomes</taxon>
    </lineage>
</organism>
<evidence type="ECO:0000313" key="1">
    <source>
        <dbReference type="EMBL" id="QHT25696.1"/>
    </source>
</evidence>
<name>A0A6C0E984_9ZZZZ</name>
<protein>
    <submittedName>
        <fullName evidence="1">Uncharacterized protein</fullName>
    </submittedName>
</protein>
<dbReference type="AlphaFoldDB" id="A0A6C0E984"/>
<reference evidence="1" key="1">
    <citation type="journal article" date="2020" name="Nature">
        <title>Giant virus diversity and host interactions through global metagenomics.</title>
        <authorList>
            <person name="Schulz F."/>
            <person name="Roux S."/>
            <person name="Paez-Espino D."/>
            <person name="Jungbluth S."/>
            <person name="Walsh D.A."/>
            <person name="Denef V.J."/>
            <person name="McMahon K.D."/>
            <person name="Konstantinidis K.T."/>
            <person name="Eloe-Fadrosh E.A."/>
            <person name="Kyrpides N.C."/>
            <person name="Woyke T."/>
        </authorList>
    </citation>
    <scope>NUCLEOTIDE SEQUENCE</scope>
    <source>
        <strain evidence="1">GVMAG-M-3300023179-27</strain>
    </source>
</reference>
<dbReference type="EMBL" id="MN739774">
    <property type="protein sequence ID" value="QHT25696.1"/>
    <property type="molecule type" value="Genomic_DNA"/>
</dbReference>
<sequence length="193" mass="23108">MDGLTILTDPTKNITYSFCKDAIREKASNYEYIKNELRLFGLNLNDICEIEKDNIKKDLQKKSRLSDDIFHLIFEYDGRSLAEIEKIHRDTEAREFREYYEANHLILKCLINSPYRMTSYFNSDAIWRRMSVFTHQPSITHQVIRRTVRAIETPQLILYKTPKTVLPKNINIIKFRNNKMINNRRRNLKAIKY</sequence>